<dbReference type="SUPFAM" id="SSF88723">
    <property type="entry name" value="PIN domain-like"/>
    <property type="match status" value="1"/>
</dbReference>
<dbReference type="EC" id="3.1.-.-" evidence="6"/>
<dbReference type="Pfam" id="PF01850">
    <property type="entry name" value="PIN"/>
    <property type="match status" value="1"/>
</dbReference>
<gene>
    <name evidence="6" type="primary">vapC</name>
    <name evidence="8" type="ORF">FG385_28495</name>
</gene>
<dbReference type="CDD" id="cd09874">
    <property type="entry name" value="PIN_MT3492-like"/>
    <property type="match status" value="1"/>
</dbReference>
<evidence type="ECO:0000256" key="2">
    <source>
        <dbReference type="ARBA" id="ARBA00022722"/>
    </source>
</evidence>
<keyword evidence="6" id="KW-0800">Toxin</keyword>
<keyword evidence="1 6" id="KW-1277">Toxin-antitoxin system</keyword>
<dbReference type="InterPro" id="IPR022907">
    <property type="entry name" value="VapC_family"/>
</dbReference>
<evidence type="ECO:0000256" key="5">
    <source>
        <dbReference type="ARBA" id="ARBA00022842"/>
    </source>
</evidence>
<dbReference type="InterPro" id="IPR002716">
    <property type="entry name" value="PIN_dom"/>
</dbReference>
<feature type="binding site" evidence="6">
    <location>
        <position position="107"/>
    </location>
    <ligand>
        <name>Mg(2+)</name>
        <dbReference type="ChEBI" id="CHEBI:18420"/>
    </ligand>
</feature>
<protein>
    <recommendedName>
        <fullName evidence="6">Ribonuclease VapC</fullName>
        <shortName evidence="6">RNase VapC</shortName>
        <ecNumber evidence="6">3.1.-.-</ecNumber>
    </recommendedName>
    <alternativeName>
        <fullName evidence="6">Toxin VapC</fullName>
    </alternativeName>
</protein>
<evidence type="ECO:0000256" key="6">
    <source>
        <dbReference type="HAMAP-Rule" id="MF_00265"/>
    </source>
</evidence>
<accession>A0A5C4LT37</accession>
<dbReference type="GO" id="GO:0000287">
    <property type="term" value="F:magnesium ion binding"/>
    <property type="evidence" value="ECO:0007669"/>
    <property type="project" value="UniProtKB-UniRule"/>
</dbReference>
<evidence type="ECO:0000313" key="9">
    <source>
        <dbReference type="Proteomes" id="UP000305546"/>
    </source>
</evidence>
<keyword evidence="9" id="KW-1185">Reference proteome</keyword>
<comment type="function">
    <text evidence="6">Toxic component of a toxin-antitoxin (TA) system. An RNase.</text>
</comment>
<keyword evidence="5 6" id="KW-0460">Magnesium</keyword>
<feature type="binding site" evidence="6">
    <location>
        <position position="8"/>
    </location>
    <ligand>
        <name>Mg(2+)</name>
        <dbReference type="ChEBI" id="CHEBI:18420"/>
    </ligand>
</feature>
<dbReference type="HAMAP" id="MF_00265">
    <property type="entry name" value="VapC_Nob1"/>
    <property type="match status" value="1"/>
</dbReference>
<dbReference type="GO" id="GO:0004540">
    <property type="term" value="F:RNA nuclease activity"/>
    <property type="evidence" value="ECO:0007669"/>
    <property type="project" value="InterPro"/>
</dbReference>
<name>A0A5C4LT37_9PSEU</name>
<dbReference type="Proteomes" id="UP000305546">
    <property type="component" value="Unassembled WGS sequence"/>
</dbReference>
<evidence type="ECO:0000259" key="7">
    <source>
        <dbReference type="Pfam" id="PF01850"/>
    </source>
</evidence>
<sequence>MVTALYVDTSAVVSAYLADEVDHHELRALLFEGEHIVLTSELTRVEFASAIKAAKRQGRIPDAAEFLAQFDEDTEEGMLNLIPLAPHRIMPRARRVVLGDQPVRTLDAIHLAVAMNDAVSLVGGAPVVLVTRDQRQAEAAKAHGIETR</sequence>
<keyword evidence="4 6" id="KW-0378">Hydrolase</keyword>
<dbReference type="OrthoDB" id="5186703at2"/>
<evidence type="ECO:0000256" key="3">
    <source>
        <dbReference type="ARBA" id="ARBA00022723"/>
    </source>
</evidence>
<dbReference type="Gene3D" id="3.40.50.1010">
    <property type="entry name" value="5'-nuclease"/>
    <property type="match status" value="1"/>
</dbReference>
<comment type="cofactor">
    <cofactor evidence="6">
        <name>Mg(2+)</name>
        <dbReference type="ChEBI" id="CHEBI:18420"/>
    </cofactor>
</comment>
<evidence type="ECO:0000256" key="4">
    <source>
        <dbReference type="ARBA" id="ARBA00022801"/>
    </source>
</evidence>
<proteinExistence type="inferred from homology"/>
<keyword evidence="3 6" id="KW-0479">Metal-binding</keyword>
<comment type="caution">
    <text evidence="8">The sequence shown here is derived from an EMBL/GenBank/DDBJ whole genome shotgun (WGS) entry which is preliminary data.</text>
</comment>
<dbReference type="GO" id="GO:0016787">
    <property type="term" value="F:hydrolase activity"/>
    <property type="evidence" value="ECO:0007669"/>
    <property type="project" value="UniProtKB-KW"/>
</dbReference>
<dbReference type="GO" id="GO:0090729">
    <property type="term" value="F:toxin activity"/>
    <property type="evidence" value="ECO:0007669"/>
    <property type="project" value="UniProtKB-KW"/>
</dbReference>
<dbReference type="InterPro" id="IPR029060">
    <property type="entry name" value="PIN-like_dom_sf"/>
</dbReference>
<organism evidence="8 9">
    <name type="scientific">Amycolatopsis alkalitolerans</name>
    <dbReference type="NCBI Taxonomy" id="2547244"/>
    <lineage>
        <taxon>Bacteria</taxon>
        <taxon>Bacillati</taxon>
        <taxon>Actinomycetota</taxon>
        <taxon>Actinomycetes</taxon>
        <taxon>Pseudonocardiales</taxon>
        <taxon>Pseudonocardiaceae</taxon>
        <taxon>Amycolatopsis</taxon>
    </lineage>
</organism>
<dbReference type="EMBL" id="VDFW01000035">
    <property type="protein sequence ID" value="TNC21277.1"/>
    <property type="molecule type" value="Genomic_DNA"/>
</dbReference>
<keyword evidence="2 6" id="KW-0540">Nuclease</keyword>
<reference evidence="8 9" key="1">
    <citation type="submission" date="2019-06" db="EMBL/GenBank/DDBJ databases">
        <title>Amycolatopsis alkalitolerans sp. nov., isolated from Gastrodia elata Blume.</title>
        <authorList>
            <person name="Narsing Rao M.P."/>
            <person name="Li W.J."/>
        </authorList>
    </citation>
    <scope>NUCLEOTIDE SEQUENCE [LARGE SCALE GENOMIC DNA]</scope>
    <source>
        <strain evidence="8 9">SYSUP0005</strain>
    </source>
</reference>
<dbReference type="AlphaFoldDB" id="A0A5C4LT37"/>
<comment type="similarity">
    <text evidence="6">Belongs to the PINc/VapC protein family.</text>
</comment>
<evidence type="ECO:0000256" key="1">
    <source>
        <dbReference type="ARBA" id="ARBA00022649"/>
    </source>
</evidence>
<feature type="domain" description="PIN" evidence="7">
    <location>
        <begin position="6"/>
        <end position="141"/>
    </location>
</feature>
<evidence type="ECO:0000313" key="8">
    <source>
        <dbReference type="EMBL" id="TNC21277.1"/>
    </source>
</evidence>